<name>A0A171DHZ4_9ACTN</name>
<reference evidence="1 2" key="1">
    <citation type="journal article" date="2016" name="Genome Announc.">
        <title>Draft Genome Sequence of Planomonospora sphaerica JCM9374, a Rare Actinomycete.</title>
        <authorList>
            <person name="Dohra H."/>
            <person name="Suzuki T."/>
            <person name="Inoue Y."/>
            <person name="Kodani S."/>
        </authorList>
    </citation>
    <scope>NUCLEOTIDE SEQUENCE [LARGE SCALE GENOMIC DNA]</scope>
    <source>
        <strain evidence="1 2">JCM 9374</strain>
    </source>
</reference>
<dbReference type="EMBL" id="BDCX01000010">
    <property type="protein sequence ID" value="GAT68591.1"/>
    <property type="molecule type" value="Genomic_DNA"/>
</dbReference>
<comment type="caution">
    <text evidence="1">The sequence shown here is derived from an EMBL/GenBank/DDBJ whole genome shotgun (WGS) entry which is preliminary data.</text>
</comment>
<dbReference type="STRING" id="161355.PS9374_04256"/>
<protein>
    <submittedName>
        <fullName evidence="1">Uncharacterized protein</fullName>
    </submittedName>
</protein>
<evidence type="ECO:0000313" key="1">
    <source>
        <dbReference type="EMBL" id="GAT68591.1"/>
    </source>
</evidence>
<sequence>MRLRLFRLRRHRDRRADRRAGPPPRPVEDVDLDSLLGLVAGSLGYTCSFAPDGGTLTLSWTPSGAPSEAPPGPDTVTVRLAGLRAEAGRHSREDWPTLVSEHLAHTLATLDEPLDACDLAQIRPLLRTRIRLDDDLGPARVVGRHLTADLVEVLTIGYGREGRPVRPEEVGCWPITPAQALELAADNTRKDERLSATREDLGGVAVRRLTGSTACAATHLRHLEDYFPVPADGALVVLPDPATLVVHLVEGLDVVRAIERLRTFAQREFERAADPLSPQVHWWHRGRLSLIRADLVNQDGQTRLVVAPPQEFARVLASLAGRSGGGTGGA</sequence>
<accession>A0A171DHZ4</accession>
<dbReference type="RefSeq" id="WP_084008600.1">
    <property type="nucleotide sequence ID" value="NZ_BDCX01000010.1"/>
</dbReference>
<gene>
    <name evidence="1" type="ORF">PS9374_04256</name>
</gene>
<proteinExistence type="predicted"/>
<dbReference type="Proteomes" id="UP000077701">
    <property type="component" value="Unassembled WGS sequence"/>
</dbReference>
<evidence type="ECO:0000313" key="2">
    <source>
        <dbReference type="Proteomes" id="UP000077701"/>
    </source>
</evidence>
<dbReference type="AlphaFoldDB" id="A0A171DHZ4"/>
<reference evidence="2" key="2">
    <citation type="submission" date="2016-04" db="EMBL/GenBank/DDBJ databases">
        <title>Planomonospora sphaerica JCM9374 whole genome shotgun sequence.</title>
        <authorList>
            <person name="Suzuki T."/>
            <person name="Dohra H."/>
            <person name="Kodani S."/>
        </authorList>
    </citation>
    <scope>NUCLEOTIDE SEQUENCE [LARGE SCALE GENOMIC DNA]</scope>
    <source>
        <strain evidence="2">JCM 9374</strain>
    </source>
</reference>
<keyword evidence="2" id="KW-1185">Reference proteome</keyword>
<organism evidence="1 2">
    <name type="scientific">Planomonospora sphaerica</name>
    <dbReference type="NCBI Taxonomy" id="161355"/>
    <lineage>
        <taxon>Bacteria</taxon>
        <taxon>Bacillati</taxon>
        <taxon>Actinomycetota</taxon>
        <taxon>Actinomycetes</taxon>
        <taxon>Streptosporangiales</taxon>
        <taxon>Streptosporangiaceae</taxon>
        <taxon>Planomonospora</taxon>
    </lineage>
</organism>